<sequence length="303" mass="33169">MVTYMKVSCSATAAHLDSYADTPAGSRQGMPDRIRSHTSRHPPTAGALLTQTNPRQVAGELTVDERNLLSVAYKNVVGTRRASWRIISSIEQKEESKGSEKHVGTIRDYRQKIETELEQVCQDVLNVLDDSLIPKAESGESKVFYHKMKGDYHRYLAEFASGEKRKVAATAAHEAYKTATDVAQTELTPTHPIRLGLALNFSVFYYEILNSPDRACHLAKQAFDDAIAELDSLSEESYRDSTLIMQLLRDNLTLWTSSDGNEGEAAGATDAPKDETKTTEDAPAASEPKADEQPPAAAPAPAA</sequence>
<dbReference type="PANTHER" id="PTHR18860">
    <property type="entry name" value="14-3-3 PROTEIN"/>
    <property type="match status" value="1"/>
</dbReference>
<dbReference type="InterPro" id="IPR023409">
    <property type="entry name" value="14-3-3_CS"/>
</dbReference>
<evidence type="ECO:0000256" key="1">
    <source>
        <dbReference type="ARBA" id="ARBA00006141"/>
    </source>
</evidence>
<evidence type="ECO:0000256" key="2">
    <source>
        <dbReference type="SAM" id="MobiDB-lite"/>
    </source>
</evidence>
<feature type="domain" description="14-3-3" evidence="3">
    <location>
        <begin position="33"/>
        <end position="270"/>
    </location>
</feature>
<proteinExistence type="inferred from homology"/>
<protein>
    <recommendedName>
        <fullName evidence="3">14-3-3 domain-containing protein</fullName>
    </recommendedName>
</protein>
<evidence type="ECO:0000313" key="4">
    <source>
        <dbReference type="EMBL" id="KAL1793373.1"/>
    </source>
</evidence>
<dbReference type="InterPro" id="IPR000308">
    <property type="entry name" value="14-3-3"/>
</dbReference>
<dbReference type="Proteomes" id="UP001578633">
    <property type="component" value="Chromosome 8"/>
</dbReference>
<feature type="region of interest" description="Disordered" evidence="2">
    <location>
        <begin position="256"/>
        <end position="303"/>
    </location>
</feature>
<feature type="region of interest" description="Disordered" evidence="2">
    <location>
        <begin position="19"/>
        <end position="48"/>
    </location>
</feature>
<feature type="compositionally biased region" description="Basic and acidic residues" evidence="2">
    <location>
        <begin position="271"/>
        <end position="280"/>
    </location>
</feature>
<dbReference type="InterPro" id="IPR036815">
    <property type="entry name" value="14-3-3_dom_sf"/>
</dbReference>
<dbReference type="EMBL" id="JBHGVX010000008">
    <property type="protein sequence ID" value="KAL1793373.1"/>
    <property type="molecule type" value="Genomic_DNA"/>
</dbReference>
<dbReference type="SMART" id="SM00101">
    <property type="entry name" value="14_3_3"/>
    <property type="match status" value="1"/>
</dbReference>
<comment type="similarity">
    <text evidence="1">Belongs to the 14-3-3 family.</text>
</comment>
<dbReference type="SUPFAM" id="SSF48445">
    <property type="entry name" value="14-3-3 protein"/>
    <property type="match status" value="1"/>
</dbReference>
<evidence type="ECO:0000259" key="3">
    <source>
        <dbReference type="SMART" id="SM00101"/>
    </source>
</evidence>
<dbReference type="PRINTS" id="PR00305">
    <property type="entry name" value="1433ZETA"/>
</dbReference>
<comment type="caution">
    <text evidence="4">The sequence shown here is derived from an EMBL/GenBank/DDBJ whole genome shotgun (WGS) entry which is preliminary data.</text>
</comment>
<dbReference type="InterPro" id="IPR023410">
    <property type="entry name" value="14-3-3_domain"/>
</dbReference>
<dbReference type="RefSeq" id="XP_069303957.1">
    <property type="nucleotide sequence ID" value="XM_069454519.1"/>
</dbReference>
<keyword evidence="5" id="KW-1185">Reference proteome</keyword>
<dbReference type="Gene3D" id="1.20.190.20">
    <property type="entry name" value="14-3-3 domain"/>
    <property type="match status" value="1"/>
</dbReference>
<reference evidence="4 5" key="1">
    <citation type="submission" date="2024-09" db="EMBL/GenBank/DDBJ databases">
        <title>T2T genomes of carrot and Alternaria dauci and their utility for understanding host-pathogen interaction during carrot leaf blight disease.</title>
        <authorList>
            <person name="Liu W."/>
            <person name="Xu S."/>
            <person name="Ou C."/>
            <person name="Liu X."/>
            <person name="Zhuang F."/>
            <person name="Deng X.W."/>
        </authorList>
    </citation>
    <scope>NUCLEOTIDE SEQUENCE [LARGE SCALE GENOMIC DNA]</scope>
    <source>
        <strain evidence="4 5">A2016</strain>
    </source>
</reference>
<dbReference type="GeneID" id="96088677"/>
<dbReference type="PROSITE" id="PS00796">
    <property type="entry name" value="1433_1"/>
    <property type="match status" value="1"/>
</dbReference>
<dbReference type="Pfam" id="PF00244">
    <property type="entry name" value="14-3-3"/>
    <property type="match status" value="1"/>
</dbReference>
<accession>A0ABR3UA56</accession>
<organism evidence="4 5">
    <name type="scientific">Alternaria dauci</name>
    <dbReference type="NCBI Taxonomy" id="48095"/>
    <lineage>
        <taxon>Eukaryota</taxon>
        <taxon>Fungi</taxon>
        <taxon>Dikarya</taxon>
        <taxon>Ascomycota</taxon>
        <taxon>Pezizomycotina</taxon>
        <taxon>Dothideomycetes</taxon>
        <taxon>Pleosporomycetidae</taxon>
        <taxon>Pleosporales</taxon>
        <taxon>Pleosporineae</taxon>
        <taxon>Pleosporaceae</taxon>
        <taxon>Alternaria</taxon>
        <taxon>Alternaria sect. Porri</taxon>
    </lineage>
</organism>
<gene>
    <name evidence="4" type="ORF">ACET3X_008355</name>
</gene>
<evidence type="ECO:0000313" key="5">
    <source>
        <dbReference type="Proteomes" id="UP001578633"/>
    </source>
</evidence>
<name>A0ABR3UA56_9PLEO</name>